<proteinExistence type="predicted"/>
<dbReference type="InterPro" id="IPR000210">
    <property type="entry name" value="BTB/POZ_dom"/>
</dbReference>
<dbReference type="CDD" id="cd18186">
    <property type="entry name" value="BTB_POZ_ZBTB_KLHL-like"/>
    <property type="match status" value="1"/>
</dbReference>
<feature type="domain" description="BTB" evidence="1">
    <location>
        <begin position="151"/>
        <end position="232"/>
    </location>
</feature>
<dbReference type="EMBL" id="CAUYUJ010016777">
    <property type="protein sequence ID" value="CAK0868730.1"/>
    <property type="molecule type" value="Genomic_DNA"/>
</dbReference>
<organism evidence="2 3">
    <name type="scientific">Prorocentrum cordatum</name>
    <dbReference type="NCBI Taxonomy" id="2364126"/>
    <lineage>
        <taxon>Eukaryota</taxon>
        <taxon>Sar</taxon>
        <taxon>Alveolata</taxon>
        <taxon>Dinophyceae</taxon>
        <taxon>Prorocentrales</taxon>
        <taxon>Prorocentraceae</taxon>
        <taxon>Prorocentrum</taxon>
    </lineage>
</organism>
<dbReference type="InterPro" id="IPR011333">
    <property type="entry name" value="SKP1/BTB/POZ_sf"/>
</dbReference>
<gene>
    <name evidence="2" type="ORF">PCOR1329_LOCUS55305</name>
</gene>
<dbReference type="Gene3D" id="1.25.40.20">
    <property type="entry name" value="Ankyrin repeat-containing domain"/>
    <property type="match status" value="1"/>
</dbReference>
<dbReference type="Pfam" id="PF00651">
    <property type="entry name" value="BTB"/>
    <property type="match status" value="1"/>
</dbReference>
<dbReference type="InterPro" id="IPR036770">
    <property type="entry name" value="Ankyrin_rpt-contain_sf"/>
</dbReference>
<sequence>MVLLRHFPPGMPHGVCLGEQHKRNGNSLLHLAAGVSCFSQNAEALFAALFEQVPDGLKMHRNKKGQTIAHTAASRSNFWVLRFLAARGLDPLFVVEDHEGLTPRKLLERTLDGWGVPGPLERLDATASRMPSWCPLGAFQPPAAGHRPALSDVVVTVEDAARGPVHLHAHRVILASSSDVWHRALEAEVLPAGSEGASGAVLLALDAQQCSSAEAALFALRFLYTGEVDCPFRSDAAVLLQLLRLCSACALPPPLCAVALDALCQHVEAPEVARELLLAVFPADAPRVHVPAPHRAHLARCLVGSDTVWAAAEEGGRGKVLEKALAALEPGLAACRERHARAQAVASVAVGAGGQALSTGPLGSGWLRAPEAAVQGDPFAFADARSEAPTMVSFHRLG</sequence>
<dbReference type="Gene3D" id="3.30.710.10">
    <property type="entry name" value="Potassium Channel Kv1.1, Chain A"/>
    <property type="match status" value="1"/>
</dbReference>
<reference evidence="2" key="1">
    <citation type="submission" date="2023-10" db="EMBL/GenBank/DDBJ databases">
        <authorList>
            <person name="Chen Y."/>
            <person name="Shah S."/>
            <person name="Dougan E. K."/>
            <person name="Thang M."/>
            <person name="Chan C."/>
        </authorList>
    </citation>
    <scope>NUCLEOTIDE SEQUENCE [LARGE SCALE GENOMIC DNA]</scope>
</reference>
<evidence type="ECO:0000313" key="2">
    <source>
        <dbReference type="EMBL" id="CAK0868730.1"/>
    </source>
</evidence>
<evidence type="ECO:0000313" key="3">
    <source>
        <dbReference type="Proteomes" id="UP001189429"/>
    </source>
</evidence>
<protein>
    <recommendedName>
        <fullName evidence="1">BTB domain-containing protein</fullName>
    </recommendedName>
</protein>
<comment type="caution">
    <text evidence="2">The sequence shown here is derived from an EMBL/GenBank/DDBJ whole genome shotgun (WGS) entry which is preliminary data.</text>
</comment>
<dbReference type="Proteomes" id="UP001189429">
    <property type="component" value="Unassembled WGS sequence"/>
</dbReference>
<accession>A0ABN9V750</accession>
<dbReference type="PROSITE" id="PS50097">
    <property type="entry name" value="BTB"/>
    <property type="match status" value="1"/>
</dbReference>
<dbReference type="SUPFAM" id="SSF54695">
    <property type="entry name" value="POZ domain"/>
    <property type="match status" value="1"/>
</dbReference>
<evidence type="ECO:0000259" key="1">
    <source>
        <dbReference type="PROSITE" id="PS50097"/>
    </source>
</evidence>
<keyword evidence="3" id="KW-1185">Reference proteome</keyword>
<name>A0ABN9V750_9DINO</name>